<dbReference type="EMBL" id="QGTW01000020">
    <property type="protein sequence ID" value="PWW19481.1"/>
    <property type="molecule type" value="Genomic_DNA"/>
</dbReference>
<gene>
    <name evidence="1" type="ORF">DFO73_12051</name>
</gene>
<dbReference type="RefSeq" id="WP_181396133.1">
    <property type="nucleotide sequence ID" value="NZ_QGTW01000020.1"/>
</dbReference>
<protein>
    <submittedName>
        <fullName evidence="1">Uncharacterized protein</fullName>
    </submittedName>
</protein>
<organism evidence="1 2">
    <name type="scientific">Cytobacillus oceanisediminis</name>
    <dbReference type="NCBI Taxonomy" id="665099"/>
    <lineage>
        <taxon>Bacteria</taxon>
        <taxon>Bacillati</taxon>
        <taxon>Bacillota</taxon>
        <taxon>Bacilli</taxon>
        <taxon>Bacillales</taxon>
        <taxon>Bacillaceae</taxon>
        <taxon>Cytobacillus</taxon>
    </lineage>
</organism>
<dbReference type="AlphaFoldDB" id="A0A2V2ZRC6"/>
<evidence type="ECO:0000313" key="2">
    <source>
        <dbReference type="Proteomes" id="UP000247150"/>
    </source>
</evidence>
<sequence>MTQDAEAVDFWKTSVQKNIEEMKGDIRLLQDKTLLQDQIIQNIQGDLKKIKEDTK</sequence>
<name>A0A2V2ZRC6_9BACI</name>
<accession>A0A2V2ZRC6</accession>
<proteinExistence type="predicted"/>
<evidence type="ECO:0000313" key="1">
    <source>
        <dbReference type="EMBL" id="PWW19481.1"/>
    </source>
</evidence>
<comment type="caution">
    <text evidence="1">The sequence shown here is derived from an EMBL/GenBank/DDBJ whole genome shotgun (WGS) entry which is preliminary data.</text>
</comment>
<dbReference type="Proteomes" id="UP000247150">
    <property type="component" value="Unassembled WGS sequence"/>
</dbReference>
<reference evidence="1 2" key="1">
    <citation type="submission" date="2018-05" db="EMBL/GenBank/DDBJ databases">
        <title>Freshwater and sediment microbial communities from various areas in North America, analyzing microbe dynamics in response to fracking.</title>
        <authorList>
            <person name="Lamendella R."/>
        </authorList>
    </citation>
    <scope>NUCLEOTIDE SEQUENCE [LARGE SCALE GENOMIC DNA]</scope>
    <source>
        <strain evidence="1 2">15_TX</strain>
    </source>
</reference>